<evidence type="ECO:0000259" key="10">
    <source>
        <dbReference type="PROSITE" id="PS50014"/>
    </source>
</evidence>
<evidence type="ECO:0000256" key="6">
    <source>
        <dbReference type="ARBA" id="ARBA00023163"/>
    </source>
</evidence>
<dbReference type="Pfam" id="PF00439">
    <property type="entry name" value="Bromodomain"/>
    <property type="match status" value="1"/>
</dbReference>
<keyword evidence="4" id="KW-0805">Transcription regulation</keyword>
<dbReference type="EMBL" id="JAODUP010000018">
    <property type="protein sequence ID" value="KAK2168325.1"/>
    <property type="molecule type" value="Genomic_DNA"/>
</dbReference>
<dbReference type="InterPro" id="IPR001487">
    <property type="entry name" value="Bromodomain"/>
</dbReference>
<dbReference type="AlphaFoldDB" id="A0AAD9NFP1"/>
<dbReference type="GO" id="GO:0006368">
    <property type="term" value="P:transcription elongation by RNA polymerase II"/>
    <property type="evidence" value="ECO:0007669"/>
    <property type="project" value="TreeGrafter"/>
</dbReference>
<keyword evidence="6" id="KW-0804">Transcription</keyword>
<organism evidence="11 12">
    <name type="scientific">Paralvinella palmiformis</name>
    <dbReference type="NCBI Taxonomy" id="53620"/>
    <lineage>
        <taxon>Eukaryota</taxon>
        <taxon>Metazoa</taxon>
        <taxon>Spiralia</taxon>
        <taxon>Lophotrochozoa</taxon>
        <taxon>Annelida</taxon>
        <taxon>Polychaeta</taxon>
        <taxon>Sedentaria</taxon>
        <taxon>Canalipalpata</taxon>
        <taxon>Terebellida</taxon>
        <taxon>Terebelliformia</taxon>
        <taxon>Alvinellidae</taxon>
        <taxon>Paralvinella</taxon>
    </lineage>
</organism>
<gene>
    <name evidence="11" type="ORF">LSH36_18g10064</name>
</gene>
<keyword evidence="5 8" id="KW-0103">Bromodomain</keyword>
<evidence type="ECO:0000313" key="11">
    <source>
        <dbReference type="EMBL" id="KAK2168325.1"/>
    </source>
</evidence>
<dbReference type="InterPro" id="IPR036427">
    <property type="entry name" value="Bromodomain-like_sf"/>
</dbReference>
<evidence type="ECO:0000313" key="12">
    <source>
        <dbReference type="Proteomes" id="UP001208570"/>
    </source>
</evidence>
<keyword evidence="2" id="KW-0677">Repeat</keyword>
<dbReference type="Proteomes" id="UP001208570">
    <property type="component" value="Unassembled WGS sequence"/>
</dbReference>
<protein>
    <recommendedName>
        <fullName evidence="10">Bromo domain-containing protein</fullName>
    </recommendedName>
</protein>
<evidence type="ECO:0000256" key="7">
    <source>
        <dbReference type="ARBA" id="ARBA00023242"/>
    </source>
</evidence>
<evidence type="ECO:0000256" key="3">
    <source>
        <dbReference type="ARBA" id="ARBA00022853"/>
    </source>
</evidence>
<keyword evidence="12" id="KW-1185">Reference proteome</keyword>
<dbReference type="SUPFAM" id="SSF47370">
    <property type="entry name" value="Bromodomain"/>
    <property type="match status" value="1"/>
</dbReference>
<comment type="subcellular location">
    <subcellularLocation>
        <location evidence="1">Nucleus</location>
    </subcellularLocation>
</comment>
<dbReference type="Gene3D" id="1.20.920.10">
    <property type="entry name" value="Bromodomain-like"/>
    <property type="match status" value="1"/>
</dbReference>
<evidence type="ECO:0000256" key="8">
    <source>
        <dbReference type="PROSITE-ProRule" id="PRU00035"/>
    </source>
</evidence>
<reference evidence="11" key="1">
    <citation type="journal article" date="2023" name="Mol. Biol. Evol.">
        <title>Third-Generation Sequencing Reveals the Adaptive Role of the Epigenome in Three Deep-Sea Polychaetes.</title>
        <authorList>
            <person name="Perez M."/>
            <person name="Aroh O."/>
            <person name="Sun Y."/>
            <person name="Lan Y."/>
            <person name="Juniper S.K."/>
            <person name="Young C.R."/>
            <person name="Angers B."/>
            <person name="Qian P.Y."/>
        </authorList>
    </citation>
    <scope>NUCLEOTIDE SEQUENCE</scope>
    <source>
        <strain evidence="11">P08H-3</strain>
    </source>
</reference>
<dbReference type="PANTHER" id="PTHR16062">
    <property type="entry name" value="SWI/SNF-RELATED"/>
    <property type="match status" value="1"/>
</dbReference>
<dbReference type="PANTHER" id="PTHR16062:SF19">
    <property type="entry name" value="PROTEIN POLYBROMO-1"/>
    <property type="match status" value="1"/>
</dbReference>
<accession>A0AAD9NFP1</accession>
<evidence type="ECO:0000256" key="9">
    <source>
        <dbReference type="SAM" id="MobiDB-lite"/>
    </source>
</evidence>
<keyword evidence="7" id="KW-0539">Nucleus</keyword>
<keyword evidence="3" id="KW-0156">Chromatin regulator</keyword>
<proteinExistence type="predicted"/>
<feature type="domain" description="Bromo" evidence="10">
    <location>
        <begin position="72"/>
        <end position="118"/>
    </location>
</feature>
<feature type="region of interest" description="Disordered" evidence="9">
    <location>
        <begin position="22"/>
        <end position="49"/>
    </location>
</feature>
<evidence type="ECO:0000256" key="5">
    <source>
        <dbReference type="ARBA" id="ARBA00023117"/>
    </source>
</evidence>
<comment type="caution">
    <text evidence="11">The sequence shown here is derived from an EMBL/GenBank/DDBJ whole genome shotgun (WGS) entry which is preliminary data.</text>
</comment>
<evidence type="ECO:0000256" key="4">
    <source>
        <dbReference type="ARBA" id="ARBA00023015"/>
    </source>
</evidence>
<evidence type="ECO:0000256" key="1">
    <source>
        <dbReference type="ARBA" id="ARBA00004123"/>
    </source>
</evidence>
<dbReference type="GO" id="GO:0006338">
    <property type="term" value="P:chromatin remodeling"/>
    <property type="evidence" value="ECO:0007669"/>
    <property type="project" value="InterPro"/>
</dbReference>
<dbReference type="GO" id="GO:0016586">
    <property type="term" value="C:RSC-type complex"/>
    <property type="evidence" value="ECO:0007669"/>
    <property type="project" value="InterPro"/>
</dbReference>
<evidence type="ECO:0000256" key="2">
    <source>
        <dbReference type="ARBA" id="ARBA00022737"/>
    </source>
</evidence>
<dbReference type="InterPro" id="IPR037382">
    <property type="entry name" value="Rsc/polybromo"/>
</dbReference>
<sequence length="118" mass="13527">MCIKEEMWDQGADFMIKTGVKGRRSLDTSSTTSGTSEEGATKKKSRKSLTGEEALKKRLWTIYKAVYDYQFDGRSLINIFITLPSKKDYPDYYQVISEPIDMTIIGNKIQQNKVRLSD</sequence>
<feature type="compositionally biased region" description="Low complexity" evidence="9">
    <location>
        <begin position="28"/>
        <end position="38"/>
    </location>
</feature>
<dbReference type="GO" id="GO:0003682">
    <property type="term" value="F:chromatin binding"/>
    <property type="evidence" value="ECO:0007669"/>
    <property type="project" value="TreeGrafter"/>
</dbReference>
<dbReference type="PROSITE" id="PS50014">
    <property type="entry name" value="BROMODOMAIN_2"/>
    <property type="match status" value="1"/>
</dbReference>
<name>A0AAD9NFP1_9ANNE</name>